<dbReference type="InterPro" id="IPR020084">
    <property type="entry name" value="NUDIX_hydrolase_CS"/>
</dbReference>
<protein>
    <submittedName>
        <fullName evidence="4">8-oxo-dGTP diphosphatase</fullName>
    </submittedName>
</protein>
<proteinExistence type="inferred from homology"/>
<dbReference type="OrthoDB" id="9761969at2"/>
<dbReference type="PRINTS" id="PR00502">
    <property type="entry name" value="NUDIXFAMILY"/>
</dbReference>
<gene>
    <name evidence="4" type="ORF">JN12_02153</name>
</gene>
<keyword evidence="5" id="KW-1185">Reference proteome</keyword>
<name>A0A562VM25_9BACT</name>
<dbReference type="SUPFAM" id="SSF55811">
    <property type="entry name" value="Nudix"/>
    <property type="match status" value="1"/>
</dbReference>
<dbReference type="Proteomes" id="UP000319449">
    <property type="component" value="Unassembled WGS sequence"/>
</dbReference>
<dbReference type="PANTHER" id="PTHR43736">
    <property type="entry name" value="ADP-RIBOSE PYROPHOSPHATASE"/>
    <property type="match status" value="1"/>
</dbReference>
<comment type="caution">
    <text evidence="4">The sequence shown here is derived from an EMBL/GenBank/DDBJ whole genome shotgun (WGS) entry which is preliminary data.</text>
</comment>
<evidence type="ECO:0000256" key="1">
    <source>
        <dbReference type="ARBA" id="ARBA00022801"/>
    </source>
</evidence>
<dbReference type="Gene3D" id="3.90.79.10">
    <property type="entry name" value="Nucleoside Triphosphate Pyrophosphohydrolase"/>
    <property type="match status" value="1"/>
</dbReference>
<dbReference type="AlphaFoldDB" id="A0A562VM25"/>
<keyword evidence="1 2" id="KW-0378">Hydrolase</keyword>
<evidence type="ECO:0000256" key="2">
    <source>
        <dbReference type="RuleBase" id="RU003476"/>
    </source>
</evidence>
<dbReference type="InterPro" id="IPR020476">
    <property type="entry name" value="Nudix_hydrolase"/>
</dbReference>
<evidence type="ECO:0000313" key="4">
    <source>
        <dbReference type="EMBL" id="TWJ18938.1"/>
    </source>
</evidence>
<reference evidence="4 5" key="1">
    <citation type="submission" date="2019-07" db="EMBL/GenBank/DDBJ databases">
        <title>Genomic Encyclopedia of Archaeal and Bacterial Type Strains, Phase II (KMG-II): from individual species to whole genera.</title>
        <authorList>
            <person name="Goeker M."/>
        </authorList>
    </citation>
    <scope>NUCLEOTIDE SEQUENCE [LARGE SCALE GENOMIC DNA]</scope>
    <source>
        <strain evidence="4 5">ATCC BAA-1139</strain>
    </source>
</reference>
<dbReference type="InterPro" id="IPR000086">
    <property type="entry name" value="NUDIX_hydrolase_dom"/>
</dbReference>
<dbReference type="Pfam" id="PF00293">
    <property type="entry name" value="NUDIX"/>
    <property type="match status" value="1"/>
</dbReference>
<sequence>MTRPKFKKDHIVTSVVAVIINDDREVLLTKRSIPPFQGEWVMPGGKIDLGEPIIKAIEREVMEEVGLQVEVVDLLDVFEHVTPGDENYHFIILYYRCRPLFCDITHNQDEVDEARWVAQQDLAALKMPDGTRFILGKVFLQESQDTP</sequence>
<dbReference type="InterPro" id="IPR015797">
    <property type="entry name" value="NUDIX_hydrolase-like_dom_sf"/>
</dbReference>
<dbReference type="PROSITE" id="PS00893">
    <property type="entry name" value="NUDIX_BOX"/>
    <property type="match status" value="1"/>
</dbReference>
<dbReference type="EMBL" id="VLLN01000012">
    <property type="protein sequence ID" value="TWJ18938.1"/>
    <property type="molecule type" value="Genomic_DNA"/>
</dbReference>
<evidence type="ECO:0000313" key="5">
    <source>
        <dbReference type="Proteomes" id="UP000319449"/>
    </source>
</evidence>
<evidence type="ECO:0000259" key="3">
    <source>
        <dbReference type="PROSITE" id="PS51462"/>
    </source>
</evidence>
<dbReference type="PANTHER" id="PTHR43736:SF1">
    <property type="entry name" value="DIHYDRONEOPTERIN TRIPHOSPHATE DIPHOSPHATASE"/>
    <property type="match status" value="1"/>
</dbReference>
<feature type="domain" description="Nudix hydrolase" evidence="3">
    <location>
        <begin position="10"/>
        <end position="141"/>
    </location>
</feature>
<comment type="similarity">
    <text evidence="2">Belongs to the Nudix hydrolase family.</text>
</comment>
<dbReference type="GO" id="GO:0016787">
    <property type="term" value="F:hydrolase activity"/>
    <property type="evidence" value="ECO:0007669"/>
    <property type="project" value="UniProtKB-KW"/>
</dbReference>
<dbReference type="PROSITE" id="PS51462">
    <property type="entry name" value="NUDIX"/>
    <property type="match status" value="1"/>
</dbReference>
<organism evidence="4 5">
    <name type="scientific">Geobacter argillaceus</name>
    <dbReference type="NCBI Taxonomy" id="345631"/>
    <lineage>
        <taxon>Bacteria</taxon>
        <taxon>Pseudomonadati</taxon>
        <taxon>Thermodesulfobacteriota</taxon>
        <taxon>Desulfuromonadia</taxon>
        <taxon>Geobacterales</taxon>
        <taxon>Geobacteraceae</taxon>
        <taxon>Geobacter</taxon>
    </lineage>
</organism>
<dbReference type="RefSeq" id="WP_145022475.1">
    <property type="nucleotide sequence ID" value="NZ_VLLN01000012.1"/>
</dbReference>
<accession>A0A562VM25</accession>